<reference evidence="1" key="2">
    <citation type="submission" date="2023-01" db="EMBL/GenBank/DDBJ databases">
        <title>Draft genome sequence of Litoribrevibacter albus strain NBRC 110071.</title>
        <authorList>
            <person name="Sun Q."/>
            <person name="Mori K."/>
        </authorList>
    </citation>
    <scope>NUCLEOTIDE SEQUENCE</scope>
    <source>
        <strain evidence="1">NBRC 110071</strain>
    </source>
</reference>
<dbReference type="NCBIfam" id="TIGR01537">
    <property type="entry name" value="portal_HK97"/>
    <property type="match status" value="1"/>
</dbReference>
<sequence>MKLFGLQITRAKNADIIDTSEKLASALGGWSMSTSGVEINARNAMQIGTVFMCVRVLAESIGMLPLRLYEEVGGSKNLVSGVRLANLLRNGPNDFMTAQEWKECVVTHLCLRGNHYSYVNKVRGEPRELLPLNPDAVKPIINDDWTIEYEVTFPNKIKRTLSQNEILHIRLFSVDGVNGLGPIQWCRNGLGLAKATEDHGSRLFKNGAHPGGGFQTDQTLKDEQYNRLKDQLDTFNSEGAHKPLILEGGLKWHQISLSAEDAQFLETRKFQRAEICGMFRVPPHMIADLERATFSNIEHQSLDFVQSALMPFMTRIEHRLAKSLLKPTSNQYFKFNANALLRGDIKSRGEFYTKLQQAGALSPNEIRELEDMNPRDGGDVYLTPLNMAHDGKPIKEGSNNAQE</sequence>
<evidence type="ECO:0000313" key="2">
    <source>
        <dbReference type="Proteomes" id="UP001161389"/>
    </source>
</evidence>
<dbReference type="InterPro" id="IPR006427">
    <property type="entry name" value="Portal_HK97"/>
</dbReference>
<reference evidence="1" key="1">
    <citation type="journal article" date="2014" name="Int. J. Syst. Evol. Microbiol.">
        <title>Complete genome sequence of Corynebacterium casei LMG S-19264T (=DSM 44701T), isolated from a smear-ripened cheese.</title>
        <authorList>
            <consortium name="US DOE Joint Genome Institute (JGI-PGF)"/>
            <person name="Walter F."/>
            <person name="Albersmeier A."/>
            <person name="Kalinowski J."/>
            <person name="Ruckert C."/>
        </authorList>
    </citation>
    <scope>NUCLEOTIDE SEQUENCE</scope>
    <source>
        <strain evidence="1">NBRC 110071</strain>
    </source>
</reference>
<accession>A0AA37SBW1</accession>
<proteinExistence type="predicted"/>
<gene>
    <name evidence="1" type="ORF">GCM10007876_21350</name>
</gene>
<protein>
    <submittedName>
        <fullName evidence="1">Portal protein</fullName>
    </submittedName>
</protein>
<evidence type="ECO:0000313" key="1">
    <source>
        <dbReference type="EMBL" id="GLQ31656.1"/>
    </source>
</evidence>
<name>A0AA37SBW1_9GAMM</name>
<dbReference type="AlphaFoldDB" id="A0AA37SBW1"/>
<comment type="caution">
    <text evidence="1">The sequence shown here is derived from an EMBL/GenBank/DDBJ whole genome shotgun (WGS) entry which is preliminary data.</text>
</comment>
<dbReference type="EMBL" id="BSNM01000014">
    <property type="protein sequence ID" value="GLQ31656.1"/>
    <property type="molecule type" value="Genomic_DNA"/>
</dbReference>
<dbReference type="Pfam" id="PF04860">
    <property type="entry name" value="Phage_portal"/>
    <property type="match status" value="1"/>
</dbReference>
<keyword evidence="2" id="KW-1185">Reference proteome</keyword>
<organism evidence="1 2">
    <name type="scientific">Litoribrevibacter albus</name>
    <dbReference type="NCBI Taxonomy" id="1473156"/>
    <lineage>
        <taxon>Bacteria</taxon>
        <taxon>Pseudomonadati</taxon>
        <taxon>Pseudomonadota</taxon>
        <taxon>Gammaproteobacteria</taxon>
        <taxon>Oceanospirillales</taxon>
        <taxon>Oceanospirillaceae</taxon>
        <taxon>Litoribrevibacter</taxon>
    </lineage>
</organism>
<dbReference type="RefSeq" id="WP_284381342.1">
    <property type="nucleotide sequence ID" value="NZ_BSNM01000014.1"/>
</dbReference>
<dbReference type="Proteomes" id="UP001161389">
    <property type="component" value="Unassembled WGS sequence"/>
</dbReference>
<dbReference type="InterPro" id="IPR006944">
    <property type="entry name" value="Phage/GTA_portal"/>
</dbReference>